<comment type="similarity">
    <text evidence="1">Belongs to the ParD antitoxin family.</text>
</comment>
<dbReference type="RefSeq" id="WP_132923762.1">
    <property type="nucleotide sequence ID" value="NZ_SJOI01000001.1"/>
</dbReference>
<dbReference type="SUPFAM" id="SSF47598">
    <property type="entry name" value="Ribbon-helix-helix"/>
    <property type="match status" value="1"/>
</dbReference>
<dbReference type="InterPro" id="IPR022789">
    <property type="entry name" value="ParD"/>
</dbReference>
<keyword evidence="3" id="KW-1277">Toxin-antitoxin system</keyword>
<evidence type="ECO:0000256" key="1">
    <source>
        <dbReference type="ARBA" id="ARBA00008580"/>
    </source>
</evidence>
<dbReference type="Gene3D" id="6.10.10.120">
    <property type="entry name" value="Antitoxin ParD1-like"/>
    <property type="match status" value="1"/>
</dbReference>
<organism evidence="5 6">
    <name type="scientific">Sodalis ligni</name>
    <dbReference type="NCBI Taxonomy" id="2697027"/>
    <lineage>
        <taxon>Bacteria</taxon>
        <taxon>Pseudomonadati</taxon>
        <taxon>Pseudomonadota</taxon>
        <taxon>Gammaproteobacteria</taxon>
        <taxon>Enterobacterales</taxon>
        <taxon>Bruguierivoracaceae</taxon>
        <taxon>Sodalis</taxon>
    </lineage>
</organism>
<keyword evidence="6" id="KW-1185">Reference proteome</keyword>
<accession>A0A4R1NCD6</accession>
<sequence>MTTSIALSPHFEEFIRAQIDSGRYNNVSEVIRAGLRALEEREQQQKLDALRAAVELGMNSGEGKTAEEVFGRLSQKYRRMMEGNKTE</sequence>
<dbReference type="Proteomes" id="UP000294555">
    <property type="component" value="Unassembled WGS sequence"/>
</dbReference>
<dbReference type="InterPro" id="IPR010985">
    <property type="entry name" value="Ribbon_hlx_hlx"/>
</dbReference>
<dbReference type="Pfam" id="PF03693">
    <property type="entry name" value="ParD_antitoxin"/>
    <property type="match status" value="1"/>
</dbReference>
<protein>
    <recommendedName>
        <fullName evidence="2">Antitoxin ParD</fullName>
    </recommendedName>
</protein>
<dbReference type="OrthoDB" id="9815501at2"/>
<evidence type="ECO:0000256" key="4">
    <source>
        <dbReference type="ARBA" id="ARBA00037106"/>
    </source>
</evidence>
<dbReference type="InterPro" id="IPR038296">
    <property type="entry name" value="ParD_sf"/>
</dbReference>
<reference evidence="5 6" key="1">
    <citation type="submission" date="2019-02" db="EMBL/GenBank/DDBJ databases">
        <title>Investigation of anaerobic lignin degradation for improved lignocellulosic biofuels.</title>
        <authorList>
            <person name="Deangelis K."/>
        </authorList>
    </citation>
    <scope>NUCLEOTIDE SEQUENCE [LARGE SCALE GENOMIC DNA]</scope>
    <source>
        <strain evidence="5 6">159R</strain>
    </source>
</reference>
<evidence type="ECO:0000256" key="2">
    <source>
        <dbReference type="ARBA" id="ARBA00017940"/>
    </source>
</evidence>
<comment type="caution">
    <text evidence="5">The sequence shown here is derived from an EMBL/GenBank/DDBJ whole genome shotgun (WGS) entry which is preliminary data.</text>
</comment>
<dbReference type="GO" id="GO:0006355">
    <property type="term" value="P:regulation of DNA-templated transcription"/>
    <property type="evidence" value="ECO:0007669"/>
    <property type="project" value="InterPro"/>
</dbReference>
<proteinExistence type="inferred from homology"/>
<dbReference type="AlphaFoldDB" id="A0A4R1NCD6"/>
<evidence type="ECO:0000313" key="5">
    <source>
        <dbReference type="EMBL" id="TCL05023.1"/>
    </source>
</evidence>
<gene>
    <name evidence="5" type="ORF">EZJ58_3177</name>
</gene>
<dbReference type="CDD" id="cd22231">
    <property type="entry name" value="RHH_NikR_HicB-like"/>
    <property type="match status" value="1"/>
</dbReference>
<dbReference type="PANTHER" id="PTHR36582">
    <property type="entry name" value="ANTITOXIN PARD"/>
    <property type="match status" value="1"/>
</dbReference>
<dbReference type="PANTHER" id="PTHR36582:SF2">
    <property type="entry name" value="ANTITOXIN PARD"/>
    <property type="match status" value="1"/>
</dbReference>
<name>A0A4R1NCD6_9GAMM</name>
<evidence type="ECO:0000256" key="3">
    <source>
        <dbReference type="ARBA" id="ARBA00022649"/>
    </source>
</evidence>
<comment type="function">
    <text evidence="4">Antitoxin component of a type II toxin-antitoxin (TA) system. Neutralizes the effect of toxin ParE.</text>
</comment>
<dbReference type="EMBL" id="SJOI01000001">
    <property type="protein sequence ID" value="TCL05023.1"/>
    <property type="molecule type" value="Genomic_DNA"/>
</dbReference>
<dbReference type="NCBIfam" id="TIGR02606">
    <property type="entry name" value="antidote_CC2985"/>
    <property type="match status" value="1"/>
</dbReference>
<evidence type="ECO:0000313" key="6">
    <source>
        <dbReference type="Proteomes" id="UP000294555"/>
    </source>
</evidence>